<gene>
    <name evidence="1" type="ORF">IBL25_03190</name>
</gene>
<dbReference type="RefSeq" id="WP_187777116.1">
    <property type="nucleotide sequence ID" value="NZ_JACTUZ010000006.1"/>
</dbReference>
<name>A0ABR7R2L8_9PROT</name>
<dbReference type="Proteomes" id="UP000603940">
    <property type="component" value="Unassembled WGS sequence"/>
</dbReference>
<reference evidence="1 2" key="1">
    <citation type="journal article" date="2009" name="Int. J. Syst. Evol. Microbiol.">
        <title>Transfer of Teichococcus ludipueritiae and Muricoccus roseus to the genus Roseomonas, as Roseomonas ludipueritiae comb. nov. and Roseomonas rosea comb. nov., respectively, and emended description of the genus Roseomonas.</title>
        <authorList>
            <person name="Sanchez-Porro C."/>
            <person name="Gallego V."/>
            <person name="Busse H.J."/>
            <person name="Kampfer P."/>
            <person name="Ventosa A."/>
        </authorList>
    </citation>
    <scope>NUCLEOTIDE SEQUENCE [LARGE SCALE GENOMIC DNA]</scope>
    <source>
        <strain evidence="1 2">DSM 14915</strain>
    </source>
</reference>
<accession>A0ABR7R2L8</accession>
<sequence>MLQVDTADLQALQVRQTPVFFVNTRPLLSFGPRQLYELILSELDAPR</sequence>
<evidence type="ECO:0000313" key="1">
    <source>
        <dbReference type="EMBL" id="MBC9175949.1"/>
    </source>
</evidence>
<dbReference type="EMBL" id="JACTUZ010000006">
    <property type="protein sequence ID" value="MBC9175949.1"/>
    <property type="molecule type" value="Genomic_DNA"/>
</dbReference>
<comment type="caution">
    <text evidence="1">The sequence shown here is derived from an EMBL/GenBank/DDBJ whole genome shotgun (WGS) entry which is preliminary data.</text>
</comment>
<proteinExistence type="predicted"/>
<organism evidence="1 2">
    <name type="scientific">Pseudoroseomonas ludipueritiae</name>
    <dbReference type="NCBI Taxonomy" id="198093"/>
    <lineage>
        <taxon>Bacteria</taxon>
        <taxon>Pseudomonadati</taxon>
        <taxon>Pseudomonadota</taxon>
        <taxon>Alphaproteobacteria</taxon>
        <taxon>Acetobacterales</taxon>
        <taxon>Acetobacteraceae</taxon>
        <taxon>Pseudoroseomonas</taxon>
    </lineage>
</organism>
<keyword evidence="2" id="KW-1185">Reference proteome</keyword>
<protein>
    <recommendedName>
        <fullName evidence="3">DSBA-like thioredoxin domain-containing protein</fullName>
    </recommendedName>
</protein>
<evidence type="ECO:0000313" key="2">
    <source>
        <dbReference type="Proteomes" id="UP000603940"/>
    </source>
</evidence>
<evidence type="ECO:0008006" key="3">
    <source>
        <dbReference type="Google" id="ProtNLM"/>
    </source>
</evidence>